<dbReference type="EMBL" id="CM037013">
    <property type="protein sequence ID" value="KAH7688335.1"/>
    <property type="molecule type" value="Genomic_DNA"/>
</dbReference>
<proteinExistence type="predicted"/>
<organism evidence="1 2">
    <name type="scientific">Dioscorea alata</name>
    <name type="common">Purple yam</name>
    <dbReference type="NCBI Taxonomy" id="55571"/>
    <lineage>
        <taxon>Eukaryota</taxon>
        <taxon>Viridiplantae</taxon>
        <taxon>Streptophyta</taxon>
        <taxon>Embryophyta</taxon>
        <taxon>Tracheophyta</taxon>
        <taxon>Spermatophyta</taxon>
        <taxon>Magnoliopsida</taxon>
        <taxon>Liliopsida</taxon>
        <taxon>Dioscoreales</taxon>
        <taxon>Dioscoreaceae</taxon>
        <taxon>Dioscorea</taxon>
    </lineage>
</organism>
<name>A0ACB7WJD4_DIOAL</name>
<evidence type="ECO:0000313" key="1">
    <source>
        <dbReference type="EMBL" id="KAH7688335.1"/>
    </source>
</evidence>
<reference evidence="2" key="1">
    <citation type="journal article" date="2022" name="Nat. Commun.">
        <title>Chromosome evolution and the genetic basis of agronomically important traits in greater yam.</title>
        <authorList>
            <person name="Bredeson J.V."/>
            <person name="Lyons J.B."/>
            <person name="Oniyinde I.O."/>
            <person name="Okereke N.R."/>
            <person name="Kolade O."/>
            <person name="Nnabue I."/>
            <person name="Nwadili C.O."/>
            <person name="Hribova E."/>
            <person name="Parker M."/>
            <person name="Nwogha J."/>
            <person name="Shu S."/>
            <person name="Carlson J."/>
            <person name="Kariba R."/>
            <person name="Muthemba S."/>
            <person name="Knop K."/>
            <person name="Barton G.J."/>
            <person name="Sherwood A.V."/>
            <person name="Lopez-Montes A."/>
            <person name="Asiedu R."/>
            <person name="Jamnadass R."/>
            <person name="Muchugi A."/>
            <person name="Goodstein D."/>
            <person name="Egesi C.N."/>
            <person name="Featherston J."/>
            <person name="Asfaw A."/>
            <person name="Simpson G.G."/>
            <person name="Dolezel J."/>
            <person name="Hendre P.S."/>
            <person name="Van Deynze A."/>
            <person name="Kumar P.L."/>
            <person name="Obidiegwu J.E."/>
            <person name="Bhattacharjee R."/>
            <person name="Rokhsar D.S."/>
        </authorList>
    </citation>
    <scope>NUCLEOTIDE SEQUENCE [LARGE SCALE GENOMIC DNA]</scope>
    <source>
        <strain evidence="2">cv. TDa95/00328</strain>
    </source>
</reference>
<keyword evidence="2" id="KW-1185">Reference proteome</keyword>
<protein>
    <submittedName>
        <fullName evidence="1">Uncharacterized protein</fullName>
    </submittedName>
</protein>
<gene>
    <name evidence="1" type="ORF">IHE45_03G026700</name>
</gene>
<accession>A0ACB7WJD4</accession>
<evidence type="ECO:0000313" key="2">
    <source>
        <dbReference type="Proteomes" id="UP000827976"/>
    </source>
</evidence>
<dbReference type="Proteomes" id="UP000827976">
    <property type="component" value="Chromosome 3"/>
</dbReference>
<sequence length="54" mass="6015">MIAYFSVGKLCSHSVTSRIYLRNMKNLKLEWDGGRGNTEGWLPSAAIIIFLKAG</sequence>
<comment type="caution">
    <text evidence="1">The sequence shown here is derived from an EMBL/GenBank/DDBJ whole genome shotgun (WGS) entry which is preliminary data.</text>
</comment>